<dbReference type="PANTHER" id="PTHR36978">
    <property type="entry name" value="P-LOOP CONTAINING NUCLEOTIDE TRIPHOSPHATE HYDROLASE"/>
    <property type="match status" value="1"/>
</dbReference>
<evidence type="ECO:0000256" key="1">
    <source>
        <dbReference type="SAM" id="Phobius"/>
    </source>
</evidence>
<dbReference type="EMBL" id="JASWJB010000117">
    <property type="protein sequence ID" value="KAK2596213.1"/>
    <property type="molecule type" value="Genomic_DNA"/>
</dbReference>
<keyword evidence="1" id="KW-1133">Transmembrane helix</keyword>
<dbReference type="SUPFAM" id="SSF52540">
    <property type="entry name" value="P-loop containing nucleoside triphosphate hydrolases"/>
    <property type="match status" value="1"/>
</dbReference>
<proteinExistence type="predicted"/>
<keyword evidence="3" id="KW-1185">Reference proteome</keyword>
<comment type="caution">
    <text evidence="2">The sequence shown here is derived from an EMBL/GenBank/DDBJ whole genome shotgun (WGS) entry which is preliminary data.</text>
</comment>
<dbReference type="Gene3D" id="3.40.50.300">
    <property type="entry name" value="P-loop containing nucleotide triphosphate hydrolases"/>
    <property type="match status" value="1"/>
</dbReference>
<dbReference type="Pfam" id="PF17784">
    <property type="entry name" value="Sulfotransfer_4"/>
    <property type="match status" value="1"/>
</dbReference>
<dbReference type="AlphaFoldDB" id="A0AAJ0CN37"/>
<gene>
    <name evidence="2" type="ORF">QQS21_006361</name>
</gene>
<feature type="transmembrane region" description="Helical" evidence="1">
    <location>
        <begin position="238"/>
        <end position="259"/>
    </location>
</feature>
<evidence type="ECO:0008006" key="4">
    <source>
        <dbReference type="Google" id="ProtNLM"/>
    </source>
</evidence>
<dbReference type="InterPro" id="IPR040632">
    <property type="entry name" value="Sulfotransfer_4"/>
</dbReference>
<sequence>MGQEYSVPKPGSKIQVIGAGLPRTGTASFSRALEILLSGPVYHGGTQITIGPEYEIKTWMQIASQWPFRDDTTEKHNMNLIAGRLDGFVASNDYPVLAYIPQLVKLYPDAKIICTTRDVDSWAKSMDAVAKAASQWYLRILLLPLPSLRYFPSYCNDMAKVWYTLYGKDEPTENTYHRHMEWLRDVVPKERLVFVSVQDGWEPLCKALDLPVPDIPFPRINDSKAIDNFAARQVKRALLRWALMVGSAVGVAFGIRWLMS</sequence>
<reference evidence="2" key="1">
    <citation type="submission" date="2023-06" db="EMBL/GenBank/DDBJ databases">
        <title>Conoideocrella luteorostrata (Hypocreales: Clavicipitaceae), a potential biocontrol fungus for elongate hemlock scale in United States Christmas tree production areas.</title>
        <authorList>
            <person name="Barrett H."/>
            <person name="Lovett B."/>
            <person name="Macias A.M."/>
            <person name="Stajich J.E."/>
            <person name="Kasson M.T."/>
        </authorList>
    </citation>
    <scope>NUCLEOTIDE SEQUENCE</scope>
    <source>
        <strain evidence="2">ARSEF 14590</strain>
    </source>
</reference>
<accession>A0AAJ0CN37</accession>
<protein>
    <recommendedName>
        <fullName evidence="4">NAD dependent epimerase/dehydratase</fullName>
    </recommendedName>
</protein>
<name>A0AAJ0CN37_9HYPO</name>
<dbReference type="Proteomes" id="UP001251528">
    <property type="component" value="Unassembled WGS sequence"/>
</dbReference>
<dbReference type="InterPro" id="IPR027417">
    <property type="entry name" value="P-loop_NTPase"/>
</dbReference>
<organism evidence="2 3">
    <name type="scientific">Conoideocrella luteorostrata</name>
    <dbReference type="NCBI Taxonomy" id="1105319"/>
    <lineage>
        <taxon>Eukaryota</taxon>
        <taxon>Fungi</taxon>
        <taxon>Dikarya</taxon>
        <taxon>Ascomycota</taxon>
        <taxon>Pezizomycotina</taxon>
        <taxon>Sordariomycetes</taxon>
        <taxon>Hypocreomycetidae</taxon>
        <taxon>Hypocreales</taxon>
        <taxon>Clavicipitaceae</taxon>
        <taxon>Conoideocrella</taxon>
    </lineage>
</organism>
<keyword evidence="1" id="KW-0472">Membrane</keyword>
<keyword evidence="1" id="KW-0812">Transmembrane</keyword>
<evidence type="ECO:0000313" key="3">
    <source>
        <dbReference type="Proteomes" id="UP001251528"/>
    </source>
</evidence>
<evidence type="ECO:0000313" key="2">
    <source>
        <dbReference type="EMBL" id="KAK2596213.1"/>
    </source>
</evidence>
<dbReference type="PANTHER" id="PTHR36978:SF3">
    <property type="entry name" value="P-LOOP CONTAINING NUCLEOSIDE TRIPHOSPHATE HYDROLASE PROTEIN"/>
    <property type="match status" value="1"/>
</dbReference>